<dbReference type="InterPro" id="IPR011042">
    <property type="entry name" value="6-blade_b-propeller_TolB-like"/>
</dbReference>
<dbReference type="GO" id="GO:0042834">
    <property type="term" value="F:peptidoglycan binding"/>
    <property type="evidence" value="ECO:0007669"/>
    <property type="project" value="InterPro"/>
</dbReference>
<keyword evidence="3" id="KW-1185">Reference proteome</keyword>
<accession>A0AAW6U262</accession>
<protein>
    <submittedName>
        <fullName evidence="2">SPOR domain-containing protein</fullName>
    </submittedName>
</protein>
<gene>
    <name evidence="2" type="ORF">QJ522_14190</name>
</gene>
<organism evidence="2 3">
    <name type="scientific">Anaerobaca lacustris</name>
    <dbReference type="NCBI Taxonomy" id="3044600"/>
    <lineage>
        <taxon>Bacteria</taxon>
        <taxon>Pseudomonadati</taxon>
        <taxon>Planctomycetota</taxon>
        <taxon>Phycisphaerae</taxon>
        <taxon>Sedimentisphaerales</taxon>
        <taxon>Anaerobacaceae</taxon>
        <taxon>Anaerobaca</taxon>
    </lineage>
</organism>
<dbReference type="InterPro" id="IPR007730">
    <property type="entry name" value="SPOR-like_dom"/>
</dbReference>
<dbReference type="PROSITE" id="PS51724">
    <property type="entry name" value="SPOR"/>
    <property type="match status" value="1"/>
</dbReference>
<dbReference type="InterPro" id="IPR036680">
    <property type="entry name" value="SPOR-like_sf"/>
</dbReference>
<reference evidence="2" key="1">
    <citation type="submission" date="2023-05" db="EMBL/GenBank/DDBJ databases">
        <title>Anaerotaeda fermentans gen. nov., sp. nov., a novel anaerobic planctomycete of the new family within the order Sedimentisphaerales isolated from Taman Peninsula, Russia.</title>
        <authorList>
            <person name="Khomyakova M.A."/>
            <person name="Merkel A.Y."/>
            <person name="Slobodkin A.I."/>
        </authorList>
    </citation>
    <scope>NUCLEOTIDE SEQUENCE</scope>
    <source>
        <strain evidence="2">M17dextr</strain>
    </source>
</reference>
<dbReference type="Pfam" id="PF05036">
    <property type="entry name" value="SPOR"/>
    <property type="match status" value="1"/>
</dbReference>
<dbReference type="Gene3D" id="3.30.70.1070">
    <property type="entry name" value="Sporulation related repeat"/>
    <property type="match status" value="1"/>
</dbReference>
<dbReference type="RefSeq" id="WP_349245614.1">
    <property type="nucleotide sequence ID" value="NZ_JASCXX010000017.1"/>
</dbReference>
<feature type="domain" description="SPOR" evidence="1">
    <location>
        <begin position="27"/>
        <end position="106"/>
    </location>
</feature>
<comment type="caution">
    <text evidence="2">The sequence shown here is derived from an EMBL/GenBank/DDBJ whole genome shotgun (WGS) entry which is preliminary data.</text>
</comment>
<dbReference type="SUPFAM" id="SSF82171">
    <property type="entry name" value="DPP6 N-terminal domain-like"/>
    <property type="match status" value="1"/>
</dbReference>
<evidence type="ECO:0000259" key="1">
    <source>
        <dbReference type="PROSITE" id="PS51724"/>
    </source>
</evidence>
<proteinExistence type="predicted"/>
<dbReference type="EMBL" id="JASCXX010000017">
    <property type="protein sequence ID" value="MDI6450206.1"/>
    <property type="molecule type" value="Genomic_DNA"/>
</dbReference>
<dbReference type="Proteomes" id="UP001431776">
    <property type="component" value="Unassembled WGS sequence"/>
</dbReference>
<name>A0AAW6U262_9BACT</name>
<sequence length="330" mass="37139">MFLDSLLILWLLLTGMQRPDAPAVADVRPHYTVQIQSAPAARKNRVLQTYEDLKAKGHLVYCRSAYVGEQFYVRLRTGFFWDRDQARAHLEALRESEGFDGFVTQANLAVTSFGEDFDIVTTPNDLWFRSGTALRPLYHFDTDAVAATCSAVAICPAGRAIAFACDNKILRIDLQDDSVTVLKQGQDEDALFKSLLAWSPDGRHLAYLDRAGWELPSRLRIMRSDGSGDRCLAGDASGRTRVKSLQWHPRKEELFYVSGPTHGTVSVGGSLYRVDLHGRRKVIAPASATDRTEVHGDFHIADDEIHYRLAHFDRDYQAIEYTMHRAPLDP</sequence>
<evidence type="ECO:0000313" key="3">
    <source>
        <dbReference type="Proteomes" id="UP001431776"/>
    </source>
</evidence>
<dbReference type="AlphaFoldDB" id="A0AAW6U262"/>
<dbReference type="Gene3D" id="2.120.10.30">
    <property type="entry name" value="TolB, C-terminal domain"/>
    <property type="match status" value="1"/>
</dbReference>
<evidence type="ECO:0000313" key="2">
    <source>
        <dbReference type="EMBL" id="MDI6450206.1"/>
    </source>
</evidence>